<reference evidence="1 2" key="1">
    <citation type="submission" date="2021-05" db="EMBL/GenBank/DDBJ databases">
        <title>Genetic and Functional Diversity in Clade A Lucinid endosymbionts from the Bahamas.</title>
        <authorList>
            <person name="Giani N.M."/>
            <person name="Engel A.S."/>
            <person name="Campbell B.J."/>
        </authorList>
    </citation>
    <scope>NUCLEOTIDE SEQUENCE [LARGE SCALE GENOMIC DNA]</scope>
    <source>
        <strain evidence="1">LUC16012Gg_MoonRockCtena</strain>
    </source>
</reference>
<evidence type="ECO:0000313" key="2">
    <source>
        <dbReference type="Proteomes" id="UP000770889"/>
    </source>
</evidence>
<dbReference type="Proteomes" id="UP000770889">
    <property type="component" value="Unassembled WGS sequence"/>
</dbReference>
<comment type="caution">
    <text evidence="1">The sequence shown here is derived from an EMBL/GenBank/DDBJ whole genome shotgun (WGS) entry which is preliminary data.</text>
</comment>
<gene>
    <name evidence="1" type="ORF">KME65_02275</name>
</gene>
<accession>A0A944MB05</accession>
<evidence type="ECO:0000313" key="1">
    <source>
        <dbReference type="EMBL" id="MBT2987765.1"/>
    </source>
</evidence>
<name>A0A944MB05_9GAMM</name>
<protein>
    <recommendedName>
        <fullName evidence="3">Lipoprotein</fullName>
    </recommendedName>
</protein>
<proteinExistence type="predicted"/>
<sequence length="283" mass="31081">MPAKTHSLTALCLLALIISGCSSITLPGFVKSELIFDKRCADKQFSDKNGKQHTITDSEGEISTGYIKALLSGHAKIDAFLDCALAEAPKHETRLYRGHVLLSLLASYGAYNLSVGQYEESIGDAITLLTHIREAEKSLRAASREVKPDENTLPYQESPLRLKRISNLLEVALYAERPTLRRGKKDVRSLLGGIAADATPSILQAGVEGAMRGISKSIHLRLYGKAYLKDARDDLARFADGSVLPETEDWKNRSVMIQDACDRIRLFAQLDAFDCIVDTESGL</sequence>
<evidence type="ECO:0008006" key="3">
    <source>
        <dbReference type="Google" id="ProtNLM"/>
    </source>
</evidence>
<dbReference type="AlphaFoldDB" id="A0A944MB05"/>
<organism evidence="1 2">
    <name type="scientific">Candidatus Thiodiazotropha taylori</name>
    <dbReference type="NCBI Taxonomy" id="2792791"/>
    <lineage>
        <taxon>Bacteria</taxon>
        <taxon>Pseudomonadati</taxon>
        <taxon>Pseudomonadota</taxon>
        <taxon>Gammaproteobacteria</taxon>
        <taxon>Chromatiales</taxon>
        <taxon>Sedimenticolaceae</taxon>
        <taxon>Candidatus Thiodiazotropha</taxon>
    </lineage>
</organism>
<dbReference type="EMBL" id="JAHHGM010000002">
    <property type="protein sequence ID" value="MBT2987765.1"/>
    <property type="molecule type" value="Genomic_DNA"/>
</dbReference>
<dbReference type="PROSITE" id="PS51257">
    <property type="entry name" value="PROKAR_LIPOPROTEIN"/>
    <property type="match status" value="1"/>
</dbReference>